<evidence type="ECO:0000256" key="5">
    <source>
        <dbReference type="ARBA" id="ARBA00037941"/>
    </source>
</evidence>
<comment type="cofactor">
    <cofactor evidence="1">
        <name>FAD</name>
        <dbReference type="ChEBI" id="CHEBI:57692"/>
    </cofactor>
</comment>
<organism evidence="7 8">
    <name type="scientific">Streptomyces zinciresistens K42</name>
    <dbReference type="NCBI Taxonomy" id="700597"/>
    <lineage>
        <taxon>Bacteria</taxon>
        <taxon>Bacillati</taxon>
        <taxon>Actinomycetota</taxon>
        <taxon>Actinomycetes</taxon>
        <taxon>Kitasatosporales</taxon>
        <taxon>Streptomycetaceae</taxon>
        <taxon>Streptomyces</taxon>
    </lineage>
</organism>
<keyword evidence="4" id="KW-0560">Oxidoreductase</keyword>
<reference evidence="7 8" key="1">
    <citation type="submission" date="2011-08" db="EMBL/GenBank/DDBJ databases">
        <authorList>
            <person name="Lin Y."/>
            <person name="Hao X."/>
            <person name="Johnstone L."/>
            <person name="Miller S.J."/>
            <person name="Wei G."/>
            <person name="Rensing C."/>
        </authorList>
    </citation>
    <scope>NUCLEOTIDE SEQUENCE [LARGE SCALE GENOMIC DNA]</scope>
    <source>
        <strain evidence="7 8">K42</strain>
    </source>
</reference>
<sequence>MRAIAYDSDVLVIGAGIVGLATAYAITRAAPGTRVTVLEKEAAPARHQTGRNSGVVHSGIYYRPGSLKARYAVRGAAEMVKFCAEYGIAHAVTGKLIVATGREELPRLHALVQRGRENGIPVRELGAAQIAEYEPEVRGLAAIHVGTTGVCDFTGVARQLAESSGAELRYGARVERVDRRTGLGVAVRTARGDVVRGRVLVNCAGLYCDEIARMTGDEPEVRIVPFRGEYYTLARPELVRGLVYPVPDPAFPFLGVHLTRGIDGGVHIGPNAVPALAREGYGWGVVRPREVGAVLAWPGTWRMARRHWLYGAGELRRSVSRAAFTSAVRRLLPAVTSGDLVPAEAGVRAQAVLRDGGLVDDFLIREGPRAVHVLNAPSPAATASLPIGREVARRALAVLAAA</sequence>
<dbReference type="Gene3D" id="3.50.50.60">
    <property type="entry name" value="FAD/NAD(P)-binding domain"/>
    <property type="match status" value="1"/>
</dbReference>
<dbReference type="GO" id="GO:0005737">
    <property type="term" value="C:cytoplasm"/>
    <property type="evidence" value="ECO:0007669"/>
    <property type="project" value="TreeGrafter"/>
</dbReference>
<dbReference type="RefSeq" id="WP_007493427.1">
    <property type="nucleotide sequence ID" value="NZ_AGBF01000018.1"/>
</dbReference>
<dbReference type="SUPFAM" id="SSF51905">
    <property type="entry name" value="FAD/NAD(P)-binding domain"/>
    <property type="match status" value="1"/>
</dbReference>
<evidence type="ECO:0000256" key="2">
    <source>
        <dbReference type="ARBA" id="ARBA00022630"/>
    </source>
</evidence>
<keyword evidence="2" id="KW-0285">Flavoprotein</keyword>
<comment type="similarity">
    <text evidence="5">Belongs to the L2HGDH family.</text>
</comment>
<name>G2G8E8_9ACTN</name>
<dbReference type="GO" id="GO:0047545">
    <property type="term" value="F:(S)-2-hydroxyglutarate dehydrogenase activity"/>
    <property type="evidence" value="ECO:0007669"/>
    <property type="project" value="TreeGrafter"/>
</dbReference>
<dbReference type="PANTHER" id="PTHR43104:SF2">
    <property type="entry name" value="L-2-HYDROXYGLUTARATE DEHYDROGENASE, MITOCHONDRIAL"/>
    <property type="match status" value="1"/>
</dbReference>
<evidence type="ECO:0000256" key="1">
    <source>
        <dbReference type="ARBA" id="ARBA00001974"/>
    </source>
</evidence>
<evidence type="ECO:0000256" key="4">
    <source>
        <dbReference type="ARBA" id="ARBA00023002"/>
    </source>
</evidence>
<dbReference type="Proteomes" id="UP000004217">
    <property type="component" value="Unassembled WGS sequence"/>
</dbReference>
<dbReference type="EMBL" id="AGBF01000018">
    <property type="protein sequence ID" value="EGX60169.1"/>
    <property type="molecule type" value="Genomic_DNA"/>
</dbReference>
<keyword evidence="3" id="KW-0274">FAD</keyword>
<evidence type="ECO:0000259" key="6">
    <source>
        <dbReference type="Pfam" id="PF01266"/>
    </source>
</evidence>
<feature type="domain" description="FAD dependent oxidoreductase" evidence="6">
    <location>
        <begin position="9"/>
        <end position="394"/>
    </location>
</feature>
<evidence type="ECO:0000256" key="3">
    <source>
        <dbReference type="ARBA" id="ARBA00022827"/>
    </source>
</evidence>
<dbReference type="PATRIC" id="fig|700597.3.peg.1724"/>
<dbReference type="InterPro" id="IPR006076">
    <property type="entry name" value="FAD-dep_OxRdtase"/>
</dbReference>
<evidence type="ECO:0000313" key="7">
    <source>
        <dbReference type="EMBL" id="EGX60169.1"/>
    </source>
</evidence>
<protein>
    <submittedName>
        <fullName evidence="7">Hydroxyglutarate oxidase</fullName>
    </submittedName>
</protein>
<comment type="caution">
    <text evidence="7">The sequence shown here is derived from an EMBL/GenBank/DDBJ whole genome shotgun (WGS) entry which is preliminary data.</text>
</comment>
<dbReference type="InterPro" id="IPR036188">
    <property type="entry name" value="FAD/NAD-bd_sf"/>
</dbReference>
<gene>
    <name evidence="7" type="ORF">SZN_08811</name>
</gene>
<accession>G2G8E8</accession>
<proteinExistence type="inferred from homology"/>
<dbReference type="Gene3D" id="3.30.9.10">
    <property type="entry name" value="D-Amino Acid Oxidase, subunit A, domain 2"/>
    <property type="match status" value="1"/>
</dbReference>
<dbReference type="NCBIfam" id="NF008726">
    <property type="entry name" value="PRK11728.1"/>
    <property type="match status" value="1"/>
</dbReference>
<dbReference type="AlphaFoldDB" id="G2G8E8"/>
<dbReference type="Pfam" id="PF01266">
    <property type="entry name" value="DAO"/>
    <property type="match status" value="1"/>
</dbReference>
<dbReference type="PANTHER" id="PTHR43104">
    <property type="entry name" value="L-2-HYDROXYGLUTARATE DEHYDROGENASE, MITOCHONDRIAL"/>
    <property type="match status" value="1"/>
</dbReference>
<keyword evidence="8" id="KW-1185">Reference proteome</keyword>
<evidence type="ECO:0000313" key="8">
    <source>
        <dbReference type="Proteomes" id="UP000004217"/>
    </source>
</evidence>